<name>A0A813F8Q4_POLGL</name>
<dbReference type="AlphaFoldDB" id="A0A813F8Q4"/>
<proteinExistence type="predicted"/>
<sequence>MSTQNLSQLETHERILSNPEDEEELAKLKQFMHDLPQLKTKPLMATTRHIHTQSNS</sequence>
<dbReference type="OrthoDB" id="424310at2759"/>
<accession>A0A813F8Q4</accession>
<gene>
    <name evidence="1" type="ORF">PGLA1383_LOCUS27773</name>
</gene>
<dbReference type="Proteomes" id="UP000654075">
    <property type="component" value="Unassembled WGS sequence"/>
</dbReference>
<keyword evidence="2" id="KW-1185">Reference proteome</keyword>
<protein>
    <submittedName>
        <fullName evidence="1">Uncharacterized protein</fullName>
    </submittedName>
</protein>
<evidence type="ECO:0000313" key="1">
    <source>
        <dbReference type="EMBL" id="CAE8609946.1"/>
    </source>
</evidence>
<dbReference type="EMBL" id="CAJNNV010024466">
    <property type="protein sequence ID" value="CAE8609946.1"/>
    <property type="molecule type" value="Genomic_DNA"/>
</dbReference>
<organism evidence="1 2">
    <name type="scientific">Polarella glacialis</name>
    <name type="common">Dinoflagellate</name>
    <dbReference type="NCBI Taxonomy" id="89957"/>
    <lineage>
        <taxon>Eukaryota</taxon>
        <taxon>Sar</taxon>
        <taxon>Alveolata</taxon>
        <taxon>Dinophyceae</taxon>
        <taxon>Suessiales</taxon>
        <taxon>Suessiaceae</taxon>
        <taxon>Polarella</taxon>
    </lineage>
</organism>
<evidence type="ECO:0000313" key="2">
    <source>
        <dbReference type="Proteomes" id="UP000654075"/>
    </source>
</evidence>
<comment type="caution">
    <text evidence="1">The sequence shown here is derived from an EMBL/GenBank/DDBJ whole genome shotgun (WGS) entry which is preliminary data.</text>
</comment>
<reference evidence="1" key="1">
    <citation type="submission" date="2021-02" db="EMBL/GenBank/DDBJ databases">
        <authorList>
            <person name="Dougan E. K."/>
            <person name="Rhodes N."/>
            <person name="Thang M."/>
            <person name="Chan C."/>
        </authorList>
    </citation>
    <scope>NUCLEOTIDE SEQUENCE</scope>
</reference>